<evidence type="ECO:0000313" key="1">
    <source>
        <dbReference type="EMBL" id="KRX43170.1"/>
    </source>
</evidence>
<reference evidence="1 2" key="1">
    <citation type="submission" date="2015-01" db="EMBL/GenBank/DDBJ databases">
        <title>Evolution of Trichinella species and genotypes.</title>
        <authorList>
            <person name="Korhonen P.K."/>
            <person name="Edoardo P."/>
            <person name="Giuseppe L.R."/>
            <person name="Gasser R.B."/>
        </authorList>
    </citation>
    <scope>NUCLEOTIDE SEQUENCE [LARGE SCALE GENOMIC DNA]</scope>
    <source>
        <strain evidence="1">ISS417</strain>
    </source>
</reference>
<protein>
    <submittedName>
        <fullName evidence="1">Uncharacterized protein</fullName>
    </submittedName>
</protein>
<gene>
    <name evidence="1" type="ORF">T05_15782</name>
</gene>
<dbReference type="Proteomes" id="UP000055048">
    <property type="component" value="Unassembled WGS sequence"/>
</dbReference>
<keyword evidence="2" id="KW-1185">Reference proteome</keyword>
<comment type="caution">
    <text evidence="1">The sequence shown here is derived from an EMBL/GenBank/DDBJ whole genome shotgun (WGS) entry which is preliminary data.</text>
</comment>
<organism evidence="1 2">
    <name type="scientific">Trichinella murrelli</name>
    <dbReference type="NCBI Taxonomy" id="144512"/>
    <lineage>
        <taxon>Eukaryota</taxon>
        <taxon>Metazoa</taxon>
        <taxon>Ecdysozoa</taxon>
        <taxon>Nematoda</taxon>
        <taxon>Enoplea</taxon>
        <taxon>Dorylaimia</taxon>
        <taxon>Trichinellida</taxon>
        <taxon>Trichinellidae</taxon>
        <taxon>Trichinella</taxon>
    </lineage>
</organism>
<proteinExistence type="predicted"/>
<evidence type="ECO:0000313" key="2">
    <source>
        <dbReference type="Proteomes" id="UP000055048"/>
    </source>
</evidence>
<accession>A0A0V0TW10</accession>
<sequence length="77" mass="8869">MLTAAFSGSDIFSRPFSRTLIKLTNQQQRLMVIGAKWNWQPRHESSSPDWNNLPPVCRTVDQQAALYLEKTKKAVHQ</sequence>
<dbReference type="AlphaFoldDB" id="A0A0V0TW10"/>
<dbReference type="EMBL" id="JYDJ01000126">
    <property type="protein sequence ID" value="KRX43170.1"/>
    <property type="molecule type" value="Genomic_DNA"/>
</dbReference>
<name>A0A0V0TW10_9BILA</name>